<dbReference type="EC" id="2.7.1.172" evidence="2"/>
<evidence type="ECO:0000256" key="8">
    <source>
        <dbReference type="ARBA" id="ARBA00050767"/>
    </source>
</evidence>
<proteinExistence type="inferred from homology"/>
<evidence type="ECO:0000256" key="3">
    <source>
        <dbReference type="ARBA" id="ARBA00022679"/>
    </source>
</evidence>
<dbReference type="FunFam" id="3.90.1200.10:FF:000003">
    <property type="entry name" value="fructosamine-3-kinase isoform X1"/>
    <property type="match status" value="1"/>
</dbReference>
<evidence type="ECO:0000256" key="9">
    <source>
        <dbReference type="PIRNR" id="PIRNR006221"/>
    </source>
</evidence>
<evidence type="ECO:0000256" key="6">
    <source>
        <dbReference type="ARBA" id="ARBA00022840"/>
    </source>
</evidence>
<dbReference type="InterPro" id="IPR011009">
    <property type="entry name" value="Kinase-like_dom_sf"/>
</dbReference>
<name>A0A6P8H884_ACTTE</name>
<dbReference type="RefSeq" id="XP_031551452.1">
    <property type="nucleotide sequence ID" value="XM_031695592.1"/>
</dbReference>
<evidence type="ECO:0000256" key="4">
    <source>
        <dbReference type="ARBA" id="ARBA00022741"/>
    </source>
</evidence>
<dbReference type="OrthoDB" id="5772781at2759"/>
<dbReference type="SUPFAM" id="SSF56112">
    <property type="entry name" value="Protein kinase-like (PK-like)"/>
    <property type="match status" value="1"/>
</dbReference>
<dbReference type="Pfam" id="PF03881">
    <property type="entry name" value="Fructosamin_kin"/>
    <property type="match status" value="1"/>
</dbReference>
<dbReference type="GO" id="GO:0005524">
    <property type="term" value="F:ATP binding"/>
    <property type="evidence" value="ECO:0007669"/>
    <property type="project" value="UniProtKB-KW"/>
</dbReference>
<evidence type="ECO:0000313" key="11">
    <source>
        <dbReference type="RefSeq" id="XP_031551452.1"/>
    </source>
</evidence>
<dbReference type="PANTHER" id="PTHR12149:SF8">
    <property type="entry name" value="PROTEIN-RIBULOSAMINE 3-KINASE"/>
    <property type="match status" value="1"/>
</dbReference>
<reference evidence="11 12" key="1">
    <citation type="submission" date="2025-04" db="UniProtKB">
        <authorList>
            <consortium name="RefSeq"/>
        </authorList>
    </citation>
    <scope>IDENTIFICATION</scope>
    <source>
        <tissue evidence="11 12">Tentacle</tissue>
    </source>
</reference>
<evidence type="ECO:0000313" key="10">
    <source>
        <dbReference type="Proteomes" id="UP000515163"/>
    </source>
</evidence>
<gene>
    <name evidence="11 12" type="primary">LOC116288769</name>
</gene>
<dbReference type="RefSeq" id="XP_031551453.1">
    <property type="nucleotide sequence ID" value="XM_031695593.1"/>
</dbReference>
<keyword evidence="6" id="KW-0067">ATP-binding</keyword>
<evidence type="ECO:0000256" key="1">
    <source>
        <dbReference type="ARBA" id="ARBA00009460"/>
    </source>
</evidence>
<dbReference type="Proteomes" id="UP000515163">
    <property type="component" value="Unplaced"/>
</dbReference>
<keyword evidence="10" id="KW-1185">Reference proteome</keyword>
<keyword evidence="4" id="KW-0547">Nucleotide-binding</keyword>
<dbReference type="InterPro" id="IPR016477">
    <property type="entry name" value="Fructo-/Ketosamine-3-kinase"/>
</dbReference>
<evidence type="ECO:0000256" key="7">
    <source>
        <dbReference type="ARBA" id="ARBA00048655"/>
    </source>
</evidence>
<dbReference type="KEGG" id="aten:116288769"/>
<comment type="catalytic activity">
    <reaction evidence="7">
        <text>N(6)-D-ribulosyl-L-lysyl-[protein] + ATP = N(6)-(3-O-phospho-D-ribulosyl)-L-lysyl-[protein] + ADP + H(+)</text>
        <dbReference type="Rhea" id="RHEA:48432"/>
        <dbReference type="Rhea" id="RHEA-COMP:12103"/>
        <dbReference type="Rhea" id="RHEA-COMP:12104"/>
        <dbReference type="ChEBI" id="CHEBI:15378"/>
        <dbReference type="ChEBI" id="CHEBI:30616"/>
        <dbReference type="ChEBI" id="CHEBI:90418"/>
        <dbReference type="ChEBI" id="CHEBI:90420"/>
        <dbReference type="ChEBI" id="CHEBI:456216"/>
        <dbReference type="EC" id="2.7.1.172"/>
    </reaction>
    <physiologicalReaction direction="left-to-right" evidence="7">
        <dbReference type="Rhea" id="RHEA:48433"/>
    </physiologicalReaction>
</comment>
<keyword evidence="5 9" id="KW-0418">Kinase</keyword>
<dbReference type="GO" id="GO:0005829">
    <property type="term" value="C:cytosol"/>
    <property type="evidence" value="ECO:0007669"/>
    <property type="project" value="UniProtKB-ARBA"/>
</dbReference>
<comment type="catalytic activity">
    <reaction evidence="8">
        <text>N(6)-(D-psicosyl)-L-lysyl-[protein] + ATP = N(6)-(3-O-phospho-D-psicosyl)-L-lysyl-[protein] + ADP + H(+)</text>
        <dbReference type="Rhea" id="RHEA:61392"/>
        <dbReference type="Rhea" id="RHEA-COMP:15796"/>
        <dbReference type="Rhea" id="RHEA-COMP:15797"/>
        <dbReference type="ChEBI" id="CHEBI:15378"/>
        <dbReference type="ChEBI" id="CHEBI:30616"/>
        <dbReference type="ChEBI" id="CHEBI:144621"/>
        <dbReference type="ChEBI" id="CHEBI:144622"/>
        <dbReference type="ChEBI" id="CHEBI:456216"/>
    </reaction>
    <physiologicalReaction direction="left-to-right" evidence="8">
        <dbReference type="Rhea" id="RHEA:61393"/>
    </physiologicalReaction>
</comment>
<dbReference type="PANTHER" id="PTHR12149">
    <property type="entry name" value="FRUCTOSAMINE 3 KINASE-RELATED PROTEIN"/>
    <property type="match status" value="1"/>
</dbReference>
<dbReference type="PIRSF" id="PIRSF006221">
    <property type="entry name" value="Ketosamine-3-kinase"/>
    <property type="match status" value="1"/>
</dbReference>
<keyword evidence="3 9" id="KW-0808">Transferase</keyword>
<evidence type="ECO:0000313" key="12">
    <source>
        <dbReference type="RefSeq" id="XP_031551453.1"/>
    </source>
</evidence>
<evidence type="ECO:0000256" key="2">
    <source>
        <dbReference type="ARBA" id="ARBA00011961"/>
    </source>
</evidence>
<dbReference type="Gene3D" id="3.30.200.20">
    <property type="entry name" value="Phosphorylase Kinase, domain 1"/>
    <property type="match status" value="1"/>
</dbReference>
<dbReference type="FunFam" id="3.30.200.20:FF:000264">
    <property type="entry name" value="Protein-ribulosamine 3-kinase, chloroplastic"/>
    <property type="match status" value="1"/>
</dbReference>
<organism evidence="10 12">
    <name type="scientific">Actinia tenebrosa</name>
    <name type="common">Australian red waratah sea anemone</name>
    <dbReference type="NCBI Taxonomy" id="6105"/>
    <lineage>
        <taxon>Eukaryota</taxon>
        <taxon>Metazoa</taxon>
        <taxon>Cnidaria</taxon>
        <taxon>Anthozoa</taxon>
        <taxon>Hexacorallia</taxon>
        <taxon>Actiniaria</taxon>
        <taxon>Actiniidae</taxon>
        <taxon>Actinia</taxon>
    </lineage>
</organism>
<dbReference type="GeneID" id="116288769"/>
<comment type="similarity">
    <text evidence="1 9">Belongs to the fructosamine kinase family.</text>
</comment>
<evidence type="ECO:0000256" key="5">
    <source>
        <dbReference type="ARBA" id="ARBA00022777"/>
    </source>
</evidence>
<dbReference type="AlphaFoldDB" id="A0A6P8H884"/>
<accession>A0A6P8H884</accession>
<dbReference type="Gene3D" id="3.90.1200.10">
    <property type="match status" value="1"/>
</dbReference>
<dbReference type="GO" id="GO:0102193">
    <property type="term" value="F:protein-ribulosamine 3-kinase activity"/>
    <property type="evidence" value="ECO:0007669"/>
    <property type="project" value="UniProtKB-EC"/>
</dbReference>
<dbReference type="GO" id="GO:0016301">
    <property type="term" value="F:kinase activity"/>
    <property type="evidence" value="ECO:0007669"/>
    <property type="project" value="UniProtKB-UniRule"/>
</dbReference>
<protein>
    <recommendedName>
        <fullName evidence="2">protein-ribulosamine 3-kinase</fullName>
        <ecNumber evidence="2">2.7.1.172</ecNumber>
    </recommendedName>
</protein>
<sequence length="308" mass="34933">MARVLSNEILEKLLKQELNTKTLEYTGHFGGGCINEGQSFKTDTGVVFVKTNKHTGSRVMFEGELNSLEALMKTNTVRVPRPVKVLDYPEGNGSMLVMEHLDLRGLKNPGFQAALGQQLARLHLHNIEKLNKGDSDAVSKFGFTGATCCGYISLTNEWKDDWMDFYVNQRLENRIQMVLKENQDRELQDFWAKLKTKIPEYFTGLEIKPSLLHGDLWGGNVGEIDSGPVIFDPASFYGHHEFELAIAGMFGGFSTEFYNAYHQLIPKAPGFEERQKLYQLFHYINHWNHFGSSYRPAAISIMKSLTAI</sequence>